<feature type="region of interest" description="Disordered" evidence="1">
    <location>
        <begin position="33"/>
        <end position="57"/>
    </location>
</feature>
<accession>A0AAV1YKR9</accession>
<name>A0AAV1YKR9_LUPLU</name>
<gene>
    <name evidence="2" type="ORF">LLUT_LOCUS34610</name>
</gene>
<protein>
    <submittedName>
        <fullName evidence="2">Uncharacterized protein</fullName>
    </submittedName>
</protein>
<evidence type="ECO:0000313" key="2">
    <source>
        <dbReference type="EMBL" id="CAL0333550.1"/>
    </source>
</evidence>
<dbReference type="AlphaFoldDB" id="A0AAV1YKR9"/>
<organism evidence="2 3">
    <name type="scientific">Lupinus luteus</name>
    <name type="common">European yellow lupine</name>
    <dbReference type="NCBI Taxonomy" id="3873"/>
    <lineage>
        <taxon>Eukaryota</taxon>
        <taxon>Viridiplantae</taxon>
        <taxon>Streptophyta</taxon>
        <taxon>Embryophyta</taxon>
        <taxon>Tracheophyta</taxon>
        <taxon>Spermatophyta</taxon>
        <taxon>Magnoliopsida</taxon>
        <taxon>eudicotyledons</taxon>
        <taxon>Gunneridae</taxon>
        <taxon>Pentapetalae</taxon>
        <taxon>rosids</taxon>
        <taxon>fabids</taxon>
        <taxon>Fabales</taxon>
        <taxon>Fabaceae</taxon>
        <taxon>Papilionoideae</taxon>
        <taxon>50 kb inversion clade</taxon>
        <taxon>genistoids sensu lato</taxon>
        <taxon>core genistoids</taxon>
        <taxon>Genisteae</taxon>
        <taxon>Lupinus</taxon>
    </lineage>
</organism>
<keyword evidence="3" id="KW-1185">Reference proteome</keyword>
<sequence>MVEPSIVPTCQLAEPTIWTHHARTLASDHKTRAITRDKGHDFRARTRNNGHKTRSRT</sequence>
<evidence type="ECO:0000313" key="3">
    <source>
        <dbReference type="Proteomes" id="UP001497480"/>
    </source>
</evidence>
<proteinExistence type="predicted"/>
<dbReference type="Proteomes" id="UP001497480">
    <property type="component" value="Unassembled WGS sequence"/>
</dbReference>
<reference evidence="2 3" key="1">
    <citation type="submission" date="2024-03" db="EMBL/GenBank/DDBJ databases">
        <authorList>
            <person name="Martinez-Hernandez J."/>
        </authorList>
    </citation>
    <scope>NUCLEOTIDE SEQUENCE [LARGE SCALE GENOMIC DNA]</scope>
</reference>
<feature type="compositionally biased region" description="Basic residues" evidence="1">
    <location>
        <begin position="45"/>
        <end position="57"/>
    </location>
</feature>
<comment type="caution">
    <text evidence="2">The sequence shown here is derived from an EMBL/GenBank/DDBJ whole genome shotgun (WGS) entry which is preliminary data.</text>
</comment>
<dbReference type="EMBL" id="CAXHTB010000025">
    <property type="protein sequence ID" value="CAL0333550.1"/>
    <property type="molecule type" value="Genomic_DNA"/>
</dbReference>
<feature type="compositionally biased region" description="Basic and acidic residues" evidence="1">
    <location>
        <begin position="33"/>
        <end position="44"/>
    </location>
</feature>
<evidence type="ECO:0000256" key="1">
    <source>
        <dbReference type="SAM" id="MobiDB-lite"/>
    </source>
</evidence>